<dbReference type="Proteomes" id="UP000191901">
    <property type="component" value="Chromosome"/>
</dbReference>
<sequence length="342" mass="36998">MRLGETVAARDSYERAQGLSPPGPGRTSVAAASVDLLIVIDNEPALGPVVAALSSAAEAAIAQVTQLQPLDLRLVWLGLEAPWPQTRCDRSVAEFLATQGDVTAPSQEPAQILEILVDHGGWRLEATRAIWILGATDSDGLREADLATASLIARAHQNQVRLHTDWTPRDDTAVWNSQSRLAQSTGGLSRTLGADPTDAVALLRDALLNSCQECTYRRLVIEAPPHCYGLDTQQLASLQSTANTTSLTPGDYMIRISQGAFGYWSDGQGFAPEPWVVLWIHGGRVINKQTGVEVASIWAVLNGYGDALVLRVLEPTHLWALFLDTYREDNSGQVDISILEMT</sequence>
<organism evidence="2 3">
    <name type="scientific">Halomicronema hongdechloris C2206</name>
    <dbReference type="NCBI Taxonomy" id="1641165"/>
    <lineage>
        <taxon>Bacteria</taxon>
        <taxon>Bacillati</taxon>
        <taxon>Cyanobacteriota</taxon>
        <taxon>Cyanophyceae</taxon>
        <taxon>Nodosilineales</taxon>
        <taxon>Nodosilineaceae</taxon>
        <taxon>Halomicronema</taxon>
    </lineage>
</organism>
<feature type="region of interest" description="Disordered" evidence="1">
    <location>
        <begin position="1"/>
        <end position="26"/>
    </location>
</feature>
<gene>
    <name evidence="2" type="ORF">XM38_033400</name>
</gene>
<dbReference type="EMBL" id="CP021983">
    <property type="protein sequence ID" value="ASC72383.1"/>
    <property type="molecule type" value="Genomic_DNA"/>
</dbReference>
<reference evidence="2 3" key="1">
    <citation type="journal article" date="2016" name="Biochim. Biophys. Acta">
        <title>Characterization of red-shifted phycobilisomes isolated from the chlorophyll f-containing cyanobacterium Halomicronema hongdechloris.</title>
        <authorList>
            <person name="Li Y."/>
            <person name="Lin Y."/>
            <person name="Garvey C.J."/>
            <person name="Birch D."/>
            <person name="Corkery R.W."/>
            <person name="Loughlin P.C."/>
            <person name="Scheer H."/>
            <person name="Willows R.D."/>
            <person name="Chen M."/>
        </authorList>
    </citation>
    <scope>NUCLEOTIDE SEQUENCE [LARGE SCALE GENOMIC DNA]</scope>
    <source>
        <strain evidence="2 3">C2206</strain>
    </source>
</reference>
<dbReference type="KEGG" id="hhg:XM38_033400"/>
<accession>A0A1Z3HQ07</accession>
<keyword evidence="3" id="KW-1185">Reference proteome</keyword>
<evidence type="ECO:0000313" key="2">
    <source>
        <dbReference type="EMBL" id="ASC72383.1"/>
    </source>
</evidence>
<dbReference type="AlphaFoldDB" id="A0A1Z3HQ07"/>
<evidence type="ECO:0000256" key="1">
    <source>
        <dbReference type="SAM" id="MobiDB-lite"/>
    </source>
</evidence>
<name>A0A1Z3HQ07_9CYAN</name>
<protein>
    <submittedName>
        <fullName evidence="2">Uncharacterized protein</fullName>
    </submittedName>
</protein>
<proteinExistence type="predicted"/>
<evidence type="ECO:0000313" key="3">
    <source>
        <dbReference type="Proteomes" id="UP000191901"/>
    </source>
</evidence>